<sequence>MSGCASLQMDDWTKVSDPAERRKIQNRIAQRHYRSKLKKRLEEAESIIASESHSVSDGQPKQPRPRGRAKTAKTGQRRNRATGPQGRSIAPAPAPQQQQERKEECSTALPPAVHSLLPISGGAGGHPAQDTSSSLPTFYASTTMPVSSATPLSECLAPNVCYNNDDSPFNEGYLAMNGYWLPA</sequence>
<reference evidence="2 3" key="1">
    <citation type="journal article" date="2012" name="PLoS Pathog.">
        <title>Diverse lifestyles and strategies of plant pathogenesis encoded in the genomes of eighteen Dothideomycetes fungi.</title>
        <authorList>
            <person name="Ohm R.A."/>
            <person name="Feau N."/>
            <person name="Henrissat B."/>
            <person name="Schoch C.L."/>
            <person name="Horwitz B.A."/>
            <person name="Barry K.W."/>
            <person name="Condon B.J."/>
            <person name="Copeland A.C."/>
            <person name="Dhillon B."/>
            <person name="Glaser F."/>
            <person name="Hesse C.N."/>
            <person name="Kosti I."/>
            <person name="LaButti K."/>
            <person name="Lindquist E.A."/>
            <person name="Lucas S."/>
            <person name="Salamov A.A."/>
            <person name="Bradshaw R.E."/>
            <person name="Ciuffetti L."/>
            <person name="Hamelin R.C."/>
            <person name="Kema G.H.J."/>
            <person name="Lawrence C."/>
            <person name="Scott J.A."/>
            <person name="Spatafora J.W."/>
            <person name="Turgeon B.G."/>
            <person name="de Wit P.J.G.M."/>
            <person name="Zhong S."/>
            <person name="Goodwin S.B."/>
            <person name="Grigoriev I.V."/>
        </authorList>
    </citation>
    <scope>NUCLEOTIDE SEQUENCE [LARGE SCALE GENOMIC DNA]</scope>
    <source>
        <strain evidence="3">28A</strain>
    </source>
</reference>
<keyword evidence="3" id="KW-1185">Reference proteome</keyword>
<name>R0IB99_EXST2</name>
<feature type="region of interest" description="Disordered" evidence="1">
    <location>
        <begin position="1"/>
        <end position="107"/>
    </location>
</feature>
<dbReference type="PANTHER" id="PTHR39607:SF3">
    <property type="entry name" value="BZIP DOMAIN-CONTAINING PROTEIN"/>
    <property type="match status" value="1"/>
</dbReference>
<protein>
    <recommendedName>
        <fullName evidence="4">BZIP domain-containing protein</fullName>
    </recommendedName>
</protein>
<feature type="compositionally biased region" description="Basic residues" evidence="1">
    <location>
        <begin position="29"/>
        <end position="39"/>
    </location>
</feature>
<dbReference type="SUPFAM" id="SSF57959">
    <property type="entry name" value="Leucine zipper domain"/>
    <property type="match status" value="1"/>
</dbReference>
<dbReference type="OrthoDB" id="3945980at2759"/>
<organism evidence="2 3">
    <name type="scientific">Exserohilum turcicum (strain 28A)</name>
    <name type="common">Northern leaf blight fungus</name>
    <name type="synonym">Setosphaeria turcica</name>
    <dbReference type="NCBI Taxonomy" id="671987"/>
    <lineage>
        <taxon>Eukaryota</taxon>
        <taxon>Fungi</taxon>
        <taxon>Dikarya</taxon>
        <taxon>Ascomycota</taxon>
        <taxon>Pezizomycotina</taxon>
        <taxon>Dothideomycetes</taxon>
        <taxon>Pleosporomycetidae</taxon>
        <taxon>Pleosporales</taxon>
        <taxon>Pleosporineae</taxon>
        <taxon>Pleosporaceae</taxon>
        <taxon>Exserohilum</taxon>
    </lineage>
</organism>
<dbReference type="STRING" id="671987.R0IB99"/>
<dbReference type="InterPro" id="IPR046347">
    <property type="entry name" value="bZIP_sf"/>
</dbReference>
<dbReference type="PANTHER" id="PTHR39607">
    <property type="entry name" value="XANTHOCILLIN BIOSYNTHESIS CLUSTER TRANSCRIPTION FACTOR XANC-RELATED"/>
    <property type="match status" value="1"/>
</dbReference>
<feature type="compositionally biased region" description="Basic residues" evidence="1">
    <location>
        <begin position="63"/>
        <end position="80"/>
    </location>
</feature>
<reference evidence="2 3" key="2">
    <citation type="journal article" date="2013" name="PLoS Genet.">
        <title>Comparative genome structure, secondary metabolite, and effector coding capacity across Cochliobolus pathogens.</title>
        <authorList>
            <person name="Condon B.J."/>
            <person name="Leng Y."/>
            <person name="Wu D."/>
            <person name="Bushley K.E."/>
            <person name="Ohm R.A."/>
            <person name="Otillar R."/>
            <person name="Martin J."/>
            <person name="Schackwitz W."/>
            <person name="Grimwood J."/>
            <person name="MohdZainudin N."/>
            <person name="Xue C."/>
            <person name="Wang R."/>
            <person name="Manning V.A."/>
            <person name="Dhillon B."/>
            <person name="Tu Z.J."/>
            <person name="Steffenson B.J."/>
            <person name="Salamov A."/>
            <person name="Sun H."/>
            <person name="Lowry S."/>
            <person name="LaButti K."/>
            <person name="Han J."/>
            <person name="Copeland A."/>
            <person name="Lindquist E."/>
            <person name="Barry K."/>
            <person name="Schmutz J."/>
            <person name="Baker S.E."/>
            <person name="Ciuffetti L.M."/>
            <person name="Grigoriev I.V."/>
            <person name="Zhong S."/>
            <person name="Turgeon B.G."/>
        </authorList>
    </citation>
    <scope>NUCLEOTIDE SEQUENCE [LARGE SCALE GENOMIC DNA]</scope>
    <source>
        <strain evidence="3">28A</strain>
    </source>
</reference>
<dbReference type="AlphaFoldDB" id="R0IB99"/>
<dbReference type="InterPro" id="IPR052635">
    <property type="entry name" value="Sec_Metab_Biosynth_Reg"/>
</dbReference>
<dbReference type="GeneID" id="19402584"/>
<accession>R0IB99</accession>
<gene>
    <name evidence="2" type="ORF">SETTUDRAFT_22624</name>
</gene>
<dbReference type="Proteomes" id="UP000016935">
    <property type="component" value="Unassembled WGS sequence"/>
</dbReference>
<proteinExistence type="predicted"/>
<dbReference type="HOGENOM" id="CLU_059772_1_0_1"/>
<evidence type="ECO:0000256" key="1">
    <source>
        <dbReference type="SAM" id="MobiDB-lite"/>
    </source>
</evidence>
<evidence type="ECO:0000313" key="3">
    <source>
        <dbReference type="Proteomes" id="UP000016935"/>
    </source>
</evidence>
<evidence type="ECO:0008006" key="4">
    <source>
        <dbReference type="Google" id="ProtNLM"/>
    </source>
</evidence>
<dbReference type="CDD" id="cd14688">
    <property type="entry name" value="bZIP_YAP"/>
    <property type="match status" value="1"/>
</dbReference>
<evidence type="ECO:0000313" key="2">
    <source>
        <dbReference type="EMBL" id="EOA82645.1"/>
    </source>
</evidence>
<dbReference type="EMBL" id="KB908844">
    <property type="protein sequence ID" value="EOA82645.1"/>
    <property type="molecule type" value="Genomic_DNA"/>
</dbReference>
<feature type="compositionally biased region" description="Basic and acidic residues" evidence="1">
    <location>
        <begin position="11"/>
        <end position="23"/>
    </location>
</feature>
<dbReference type="RefSeq" id="XP_008029364.1">
    <property type="nucleotide sequence ID" value="XM_008031173.1"/>
</dbReference>
<dbReference type="GO" id="GO:0003700">
    <property type="term" value="F:DNA-binding transcription factor activity"/>
    <property type="evidence" value="ECO:0007669"/>
    <property type="project" value="InterPro"/>
</dbReference>